<dbReference type="OrthoDB" id="10339734at2759"/>
<organism evidence="1">
    <name type="scientific">Oikopleura dioica</name>
    <name type="common">Tunicate</name>
    <dbReference type="NCBI Taxonomy" id="34765"/>
    <lineage>
        <taxon>Eukaryota</taxon>
        <taxon>Metazoa</taxon>
        <taxon>Chordata</taxon>
        <taxon>Tunicata</taxon>
        <taxon>Appendicularia</taxon>
        <taxon>Copelata</taxon>
        <taxon>Oikopleuridae</taxon>
        <taxon>Oikopleura</taxon>
    </lineage>
</organism>
<sequence length="232" mass="26520">MNYHTTFHTSVDGTSDPEGIALHNQPQRFTQNGVEIISGPWGPYSTFTPLFAWFANKGFRHTEANKAFWQYELNQWYLAELEYWKSIDTDTEQKIWSLNEDSFQQGDPVNINGKVFGCGAGSSAGGYEATSMKNNPYRTYGPHVMMSFLRVVNSTEKKSINDKIEYLWTTGAGKSFKEYGHSAEKKVHFLWKQSLTEPSFQVHRVEGVDYGQGVLGYAGNFLPESWFEEFMI</sequence>
<evidence type="ECO:0000313" key="1">
    <source>
        <dbReference type="EMBL" id="CBY15287.1"/>
    </source>
</evidence>
<dbReference type="EMBL" id="FN653467">
    <property type="protein sequence ID" value="CBY15287.1"/>
    <property type="molecule type" value="Genomic_DNA"/>
</dbReference>
<proteinExistence type="predicted"/>
<dbReference type="Proteomes" id="UP000001307">
    <property type="component" value="Unassembled WGS sequence"/>
</dbReference>
<keyword evidence="2" id="KW-1185">Reference proteome</keyword>
<accession>E4Y075</accession>
<dbReference type="InParanoid" id="E4Y075"/>
<gene>
    <name evidence="1" type="ORF">GSOID_T00012186001</name>
</gene>
<reference evidence="1" key="1">
    <citation type="journal article" date="2010" name="Science">
        <title>Plasticity of animal genome architecture unmasked by rapid evolution of a pelagic tunicate.</title>
        <authorList>
            <person name="Denoeud F."/>
            <person name="Henriet S."/>
            <person name="Mungpakdee S."/>
            <person name="Aury J.M."/>
            <person name="Da Silva C."/>
            <person name="Brinkmann H."/>
            <person name="Mikhaleva J."/>
            <person name="Olsen L.C."/>
            <person name="Jubin C."/>
            <person name="Canestro C."/>
            <person name="Bouquet J.M."/>
            <person name="Danks G."/>
            <person name="Poulain J."/>
            <person name="Campsteijn C."/>
            <person name="Adamski M."/>
            <person name="Cross I."/>
            <person name="Yadetie F."/>
            <person name="Muffato M."/>
            <person name="Louis A."/>
            <person name="Butcher S."/>
            <person name="Tsagkogeorga G."/>
            <person name="Konrad A."/>
            <person name="Singh S."/>
            <person name="Jensen M.F."/>
            <person name="Cong E.H."/>
            <person name="Eikeseth-Otteraa H."/>
            <person name="Noel B."/>
            <person name="Anthouard V."/>
            <person name="Porcel B.M."/>
            <person name="Kachouri-Lafond R."/>
            <person name="Nishino A."/>
            <person name="Ugolini M."/>
            <person name="Chourrout P."/>
            <person name="Nishida H."/>
            <person name="Aasland R."/>
            <person name="Huzurbazar S."/>
            <person name="Westhof E."/>
            <person name="Delsuc F."/>
            <person name="Lehrach H."/>
            <person name="Reinhardt R."/>
            <person name="Weissenbach J."/>
            <person name="Roy S.W."/>
            <person name="Artiguenave F."/>
            <person name="Postlethwait J.H."/>
            <person name="Manak J.R."/>
            <person name="Thompson E.M."/>
            <person name="Jaillon O."/>
            <person name="Du Pasquier L."/>
            <person name="Boudinot P."/>
            <person name="Liberles D.A."/>
            <person name="Volff J.N."/>
            <person name="Philippe H."/>
            <person name="Lenhard B."/>
            <person name="Roest Crollius H."/>
            <person name="Wincker P."/>
            <person name="Chourrout D."/>
        </authorList>
    </citation>
    <scope>NUCLEOTIDE SEQUENCE [LARGE SCALE GENOMIC DNA]</scope>
</reference>
<evidence type="ECO:0000313" key="2">
    <source>
        <dbReference type="Proteomes" id="UP000001307"/>
    </source>
</evidence>
<dbReference type="AlphaFoldDB" id="E4Y075"/>
<protein>
    <submittedName>
        <fullName evidence="1">Uncharacterized protein</fullName>
    </submittedName>
</protein>
<name>E4Y075_OIKDI</name>